<accession>A0A2U2AF06</accession>
<dbReference type="Proteomes" id="UP000245020">
    <property type="component" value="Unassembled WGS sequence"/>
</dbReference>
<dbReference type="Pfam" id="PF01266">
    <property type="entry name" value="DAO"/>
    <property type="match status" value="1"/>
</dbReference>
<dbReference type="GO" id="GO:0005737">
    <property type="term" value="C:cytoplasm"/>
    <property type="evidence" value="ECO:0007669"/>
    <property type="project" value="TreeGrafter"/>
</dbReference>
<dbReference type="GO" id="GO:0005886">
    <property type="term" value="C:plasma membrane"/>
    <property type="evidence" value="ECO:0007669"/>
    <property type="project" value="TreeGrafter"/>
</dbReference>
<reference evidence="5" key="1">
    <citation type="submission" date="2018-05" db="EMBL/GenBank/DDBJ databases">
        <title>Ignatzschineria dubaiensis sp. nov., isolated from necrotic foot tissues of dromedaries (Camelus dromedarius) and associated maggots in Dubai, United Arab Emirates.</title>
        <authorList>
            <person name="Tsang C.C."/>
            <person name="Tang J.Y.M."/>
            <person name="Fong J.Y.H."/>
            <person name="Kinne J."/>
            <person name="Lee H.H."/>
            <person name="Joseph M."/>
            <person name="Jose S."/>
            <person name="Schuster R.K."/>
            <person name="Tang Y."/>
            <person name="Sivakumar S."/>
            <person name="Chen J.H.K."/>
            <person name="Teng J.L.L."/>
            <person name="Lau S.K.P."/>
            <person name="Wernery U."/>
            <person name="Woo P.C.Y."/>
        </authorList>
    </citation>
    <scope>NUCLEOTIDE SEQUENCE [LARGE SCALE GENOMIC DNA]</scope>
    <source>
        <strain evidence="5">KCTC 22644</strain>
    </source>
</reference>
<evidence type="ECO:0000313" key="5">
    <source>
        <dbReference type="Proteomes" id="UP000245020"/>
    </source>
</evidence>
<gene>
    <name evidence="4" type="ORF">DC083_04995</name>
</gene>
<evidence type="ECO:0000313" key="4">
    <source>
        <dbReference type="EMBL" id="PWD81248.1"/>
    </source>
</evidence>
<evidence type="ECO:0000256" key="1">
    <source>
        <dbReference type="ARBA" id="ARBA00009410"/>
    </source>
</evidence>
<dbReference type="RefSeq" id="WP_109189145.1">
    <property type="nucleotide sequence ID" value="NZ_BMYA01000003.1"/>
</dbReference>
<dbReference type="PANTHER" id="PTHR13847:SF280">
    <property type="entry name" value="D-AMINO ACID DEHYDROGENASE"/>
    <property type="match status" value="1"/>
</dbReference>
<evidence type="ECO:0000256" key="2">
    <source>
        <dbReference type="ARBA" id="ARBA00023002"/>
    </source>
</evidence>
<keyword evidence="2" id="KW-0560">Oxidoreductase</keyword>
<evidence type="ECO:0000259" key="3">
    <source>
        <dbReference type="Pfam" id="PF01266"/>
    </source>
</evidence>
<dbReference type="InterPro" id="IPR006076">
    <property type="entry name" value="FAD-dep_OxRdtase"/>
</dbReference>
<comment type="caution">
    <text evidence="4">The sequence shown here is derived from an EMBL/GenBank/DDBJ whole genome shotgun (WGS) entry which is preliminary data.</text>
</comment>
<name>A0A2U2AF06_9GAMM</name>
<dbReference type="Gene3D" id="3.30.9.10">
    <property type="entry name" value="D-Amino Acid Oxidase, subunit A, domain 2"/>
    <property type="match status" value="1"/>
</dbReference>
<dbReference type="SUPFAM" id="SSF54373">
    <property type="entry name" value="FAD-linked reductases, C-terminal domain"/>
    <property type="match status" value="1"/>
</dbReference>
<keyword evidence="5" id="KW-1185">Reference proteome</keyword>
<dbReference type="InterPro" id="IPR036188">
    <property type="entry name" value="FAD/NAD-bd_sf"/>
</dbReference>
<dbReference type="Gene3D" id="3.50.50.60">
    <property type="entry name" value="FAD/NAD(P)-binding domain"/>
    <property type="match status" value="2"/>
</dbReference>
<protein>
    <submittedName>
        <fullName evidence="4">Amino acid dehydrogenase</fullName>
    </submittedName>
</protein>
<dbReference type="NCBIfam" id="NF001933">
    <property type="entry name" value="PRK00711.1"/>
    <property type="match status" value="1"/>
</dbReference>
<feature type="domain" description="FAD dependent oxidoreductase" evidence="3">
    <location>
        <begin position="5"/>
        <end position="401"/>
    </location>
</feature>
<dbReference type="EMBL" id="QEWQ01000003">
    <property type="protein sequence ID" value="PWD81248.1"/>
    <property type="molecule type" value="Genomic_DNA"/>
</dbReference>
<dbReference type="GO" id="GO:0008718">
    <property type="term" value="F:D-amino-acid dehydrogenase activity"/>
    <property type="evidence" value="ECO:0007669"/>
    <property type="project" value="TreeGrafter"/>
</dbReference>
<organism evidence="4 5">
    <name type="scientific">Ignatzschineria ureiclastica</name>
    <dbReference type="NCBI Taxonomy" id="472582"/>
    <lineage>
        <taxon>Bacteria</taxon>
        <taxon>Pseudomonadati</taxon>
        <taxon>Pseudomonadota</taxon>
        <taxon>Gammaproteobacteria</taxon>
        <taxon>Cardiobacteriales</taxon>
        <taxon>Ignatzschineriaceae</taxon>
        <taxon>Ignatzschineria</taxon>
    </lineage>
</organism>
<dbReference type="PANTHER" id="PTHR13847">
    <property type="entry name" value="SARCOSINE DEHYDROGENASE-RELATED"/>
    <property type="match status" value="1"/>
</dbReference>
<dbReference type="SUPFAM" id="SSF51905">
    <property type="entry name" value="FAD/NAD(P)-binding domain"/>
    <property type="match status" value="1"/>
</dbReference>
<proteinExistence type="inferred from homology"/>
<sequence>MAKYITIVGGGVIGLSTALALILKGAHVTLLDAEDGVGQGASFANGGQLSYRYVSPLADRGVIWQGIKWMGRISSPLNMRLQPSLTQWRWLLQFMRACNKRQHQITEAHLLRLSLYSQSILTHWRREILTQDFHWQRSGKLILHRSASDFTQAREKIDPEFQQVLNADEVCELEPALTATRSNIQGGIYAPFDETADSYAYCLSLLDYLQRSSQFTLVTDCKVNHIVEREGRVVALQTSQGEMLVKHLVICAGNESRALVKPLKIDLPIYPLKGYSLTLENAESQFEAQTIPTLSVTDYAHKTVYAQLGDRLRIAAMVDIGYDKSGIRTRRIDALKTQVQATFPEIKGLDQARAWSGLRPATPKGSPILGRTQYRNLWLNVGHGSLGFTLAAGSANIVADLITDFRSSINLEGFSYFEK</sequence>
<dbReference type="AlphaFoldDB" id="A0A2U2AF06"/>
<dbReference type="OrthoDB" id="18526at2"/>
<comment type="similarity">
    <text evidence="1">Belongs to the DadA oxidoreductase family.</text>
</comment>
<dbReference type="GO" id="GO:0055130">
    <property type="term" value="P:D-alanine catabolic process"/>
    <property type="evidence" value="ECO:0007669"/>
    <property type="project" value="TreeGrafter"/>
</dbReference>